<evidence type="ECO:0000256" key="2">
    <source>
        <dbReference type="SAM" id="Phobius"/>
    </source>
</evidence>
<evidence type="ECO:0000313" key="4">
    <source>
        <dbReference type="Proteomes" id="UP000799537"/>
    </source>
</evidence>
<dbReference type="PANTHER" id="PTHR33365:SF14">
    <property type="entry name" value="TAT PATHWAY SIGNAL SEQUENCE"/>
    <property type="match status" value="1"/>
</dbReference>
<keyword evidence="2" id="KW-0812">Transmembrane</keyword>
<dbReference type="RefSeq" id="XP_033671602.1">
    <property type="nucleotide sequence ID" value="XM_033804982.1"/>
</dbReference>
<dbReference type="InterPro" id="IPR021765">
    <property type="entry name" value="UstYa-like"/>
</dbReference>
<dbReference type="EMBL" id="ML993585">
    <property type="protein sequence ID" value="KAF2170713.1"/>
    <property type="molecule type" value="Genomic_DNA"/>
</dbReference>
<sequence length="295" mass="34056">MDFDKHERDHESTEALLDAVERRRDRPWQRGSLGVWSISAFCNVVLFLLSLGMLMASLRPKSTINTQDALRVTSIYTPVFEDTAIRLQTTHLNGSLYQGSSVWHDLPSDPVAEEAWDQFEHIRTTSLTSAQLLAMGKEPSTVAKYEDKIWHMGDDAYVGTLDFFHQVHCLNMLRKAAFAGNAAMPSWPVVETIHLQHCTGMLMQHLLCTADAGMVTYQWRENSHIPYPDFGVNRQCRDWRQLVAWRDEHAVDLDKYMVYKKPGWVKNVPWSSEEETEFLRELDRIIEEERRKSGG</sequence>
<dbReference type="PANTHER" id="PTHR33365">
    <property type="entry name" value="YALI0B05434P"/>
    <property type="match status" value="1"/>
</dbReference>
<dbReference type="OrthoDB" id="3638875at2759"/>
<dbReference type="Pfam" id="PF11807">
    <property type="entry name" value="UstYa"/>
    <property type="match status" value="1"/>
</dbReference>
<dbReference type="GO" id="GO:0043386">
    <property type="term" value="P:mycotoxin biosynthetic process"/>
    <property type="evidence" value="ECO:0007669"/>
    <property type="project" value="InterPro"/>
</dbReference>
<evidence type="ECO:0000313" key="3">
    <source>
        <dbReference type="EMBL" id="KAF2170713.1"/>
    </source>
</evidence>
<evidence type="ECO:0000256" key="1">
    <source>
        <dbReference type="ARBA" id="ARBA00035112"/>
    </source>
</evidence>
<keyword evidence="4" id="KW-1185">Reference proteome</keyword>
<accession>A0A6A6CVH4</accession>
<evidence type="ECO:0008006" key="5">
    <source>
        <dbReference type="Google" id="ProtNLM"/>
    </source>
</evidence>
<proteinExistence type="inferred from homology"/>
<reference evidence="3" key="1">
    <citation type="journal article" date="2020" name="Stud. Mycol.">
        <title>101 Dothideomycetes genomes: a test case for predicting lifestyles and emergence of pathogens.</title>
        <authorList>
            <person name="Haridas S."/>
            <person name="Albert R."/>
            <person name="Binder M."/>
            <person name="Bloem J."/>
            <person name="Labutti K."/>
            <person name="Salamov A."/>
            <person name="Andreopoulos B."/>
            <person name="Baker S."/>
            <person name="Barry K."/>
            <person name="Bills G."/>
            <person name="Bluhm B."/>
            <person name="Cannon C."/>
            <person name="Castanera R."/>
            <person name="Culley D."/>
            <person name="Daum C."/>
            <person name="Ezra D."/>
            <person name="Gonzalez J."/>
            <person name="Henrissat B."/>
            <person name="Kuo A."/>
            <person name="Liang C."/>
            <person name="Lipzen A."/>
            <person name="Lutzoni F."/>
            <person name="Magnuson J."/>
            <person name="Mondo S."/>
            <person name="Nolan M."/>
            <person name="Ohm R."/>
            <person name="Pangilinan J."/>
            <person name="Park H.-J."/>
            <person name="Ramirez L."/>
            <person name="Alfaro M."/>
            <person name="Sun H."/>
            <person name="Tritt A."/>
            <person name="Yoshinaga Y."/>
            <person name="Zwiers L.-H."/>
            <person name="Turgeon B."/>
            <person name="Goodwin S."/>
            <person name="Spatafora J."/>
            <person name="Crous P."/>
            <person name="Grigoriev I."/>
        </authorList>
    </citation>
    <scope>NUCLEOTIDE SEQUENCE</scope>
    <source>
        <strain evidence="3">ATCC 36951</strain>
    </source>
</reference>
<keyword evidence="2" id="KW-0472">Membrane</keyword>
<dbReference type="AlphaFoldDB" id="A0A6A6CVH4"/>
<feature type="transmembrane region" description="Helical" evidence="2">
    <location>
        <begin position="33"/>
        <end position="56"/>
    </location>
</feature>
<dbReference type="GeneID" id="54558254"/>
<organism evidence="3 4">
    <name type="scientific">Zasmidium cellare ATCC 36951</name>
    <dbReference type="NCBI Taxonomy" id="1080233"/>
    <lineage>
        <taxon>Eukaryota</taxon>
        <taxon>Fungi</taxon>
        <taxon>Dikarya</taxon>
        <taxon>Ascomycota</taxon>
        <taxon>Pezizomycotina</taxon>
        <taxon>Dothideomycetes</taxon>
        <taxon>Dothideomycetidae</taxon>
        <taxon>Mycosphaerellales</taxon>
        <taxon>Mycosphaerellaceae</taxon>
        <taxon>Zasmidium</taxon>
    </lineage>
</organism>
<comment type="similarity">
    <text evidence="1">Belongs to the ustYa family.</text>
</comment>
<dbReference type="Proteomes" id="UP000799537">
    <property type="component" value="Unassembled WGS sequence"/>
</dbReference>
<gene>
    <name evidence="3" type="ORF">M409DRAFT_19527</name>
</gene>
<protein>
    <recommendedName>
        <fullName evidence="5">Tat pathway signal sequence</fullName>
    </recommendedName>
</protein>
<name>A0A6A6CVH4_ZASCE</name>
<keyword evidence="2" id="KW-1133">Transmembrane helix</keyword>